<evidence type="ECO:0000313" key="3">
    <source>
        <dbReference type="EMBL" id="MFC5547215.1"/>
    </source>
</evidence>
<dbReference type="InterPro" id="IPR043129">
    <property type="entry name" value="ATPase_NBD"/>
</dbReference>
<keyword evidence="1" id="KW-0547">Nucleotide-binding</keyword>
<sequence>MANACGVDFGTSNSTVGWVRPGHTSLLALEDGKATLPSVVFFNADDEQVRYGRAALADYLEGYEGRLMRSLKSLLGTSLMDGQTEVAGRALPFRQLLAHFIGELRRRAQQQAGREFTSAVFGRPVYFIDDDPAADRLAEDTLAEIARAAGFKEIGFQYEPIAAAFDYESRIEKEELVLIADIGGGTSDFSLVRLGPDRTTRIERREDILATGGVHIGGTDFDKYLSLASVMPLLGYGSALVSGAPVPSSYYFNLATWHTINQAYTRKSTVQLEDLARDAAEPAKLSRLRNLIDDRAGHWLAMRVEEAKIGLSGTPLVELDLDRLSPPERIQVGRAVFETAIAGLVDQVGATVQRLLGEAGVDAGKVDTVFFTGGSSGVAALRERIAAIVPQARRVEGDLFGSIGSGLAIDAARKFA</sequence>
<organism evidence="3 4">
    <name type="scientific">Massilia aerilata</name>
    <dbReference type="NCBI Taxonomy" id="453817"/>
    <lineage>
        <taxon>Bacteria</taxon>
        <taxon>Pseudomonadati</taxon>
        <taxon>Pseudomonadota</taxon>
        <taxon>Betaproteobacteria</taxon>
        <taxon>Burkholderiales</taxon>
        <taxon>Oxalobacteraceae</taxon>
        <taxon>Telluria group</taxon>
        <taxon>Massilia</taxon>
    </lineage>
</organism>
<dbReference type="Gene3D" id="3.30.420.40">
    <property type="match status" value="3"/>
</dbReference>
<protein>
    <submittedName>
        <fullName evidence="3">Hsp70 family protein</fullName>
    </submittedName>
</protein>
<dbReference type="PRINTS" id="PR00301">
    <property type="entry name" value="HEATSHOCK70"/>
</dbReference>
<comment type="caution">
    <text evidence="3">The sequence shown here is derived from an EMBL/GenBank/DDBJ whole genome shotgun (WGS) entry which is preliminary data.</text>
</comment>
<dbReference type="Pfam" id="PF00012">
    <property type="entry name" value="HSP70"/>
    <property type="match status" value="2"/>
</dbReference>
<evidence type="ECO:0000313" key="4">
    <source>
        <dbReference type="Proteomes" id="UP001596086"/>
    </source>
</evidence>
<keyword evidence="2" id="KW-0067">ATP-binding</keyword>
<dbReference type="InterPro" id="IPR042054">
    <property type="entry name" value="YegD-like"/>
</dbReference>
<dbReference type="EMBL" id="JBHSMZ010000001">
    <property type="protein sequence ID" value="MFC5547215.1"/>
    <property type="molecule type" value="Genomic_DNA"/>
</dbReference>
<dbReference type="InterPro" id="IPR013126">
    <property type="entry name" value="Hsp_70_fam"/>
</dbReference>
<dbReference type="SUPFAM" id="SSF53067">
    <property type="entry name" value="Actin-like ATPase domain"/>
    <property type="match status" value="2"/>
</dbReference>
<dbReference type="CDD" id="cd10231">
    <property type="entry name" value="ASKHA_NBD_HSP70_YegD-like"/>
    <property type="match status" value="1"/>
</dbReference>
<keyword evidence="4" id="KW-1185">Reference proteome</keyword>
<evidence type="ECO:0000256" key="2">
    <source>
        <dbReference type="ARBA" id="ARBA00022840"/>
    </source>
</evidence>
<dbReference type="PANTHER" id="PTHR19375">
    <property type="entry name" value="HEAT SHOCK PROTEIN 70KDA"/>
    <property type="match status" value="1"/>
</dbReference>
<gene>
    <name evidence="3" type="ORF">ACFPO9_01650</name>
</gene>
<dbReference type="Gene3D" id="3.90.640.10">
    <property type="entry name" value="Actin, Chain A, domain 4"/>
    <property type="match status" value="1"/>
</dbReference>
<accession>A0ABW0RUP5</accession>
<dbReference type="Proteomes" id="UP001596086">
    <property type="component" value="Unassembled WGS sequence"/>
</dbReference>
<reference evidence="4" key="1">
    <citation type="journal article" date="2019" name="Int. J. Syst. Evol. Microbiol.">
        <title>The Global Catalogue of Microorganisms (GCM) 10K type strain sequencing project: providing services to taxonomists for standard genome sequencing and annotation.</title>
        <authorList>
            <consortium name="The Broad Institute Genomics Platform"/>
            <consortium name="The Broad Institute Genome Sequencing Center for Infectious Disease"/>
            <person name="Wu L."/>
            <person name="Ma J."/>
        </authorList>
    </citation>
    <scope>NUCLEOTIDE SEQUENCE [LARGE SCALE GENOMIC DNA]</scope>
    <source>
        <strain evidence="4">CGMCC 4.5798</strain>
    </source>
</reference>
<evidence type="ECO:0000256" key="1">
    <source>
        <dbReference type="ARBA" id="ARBA00022741"/>
    </source>
</evidence>
<dbReference type="RefSeq" id="WP_379766075.1">
    <property type="nucleotide sequence ID" value="NZ_JBHSMZ010000001.1"/>
</dbReference>
<proteinExistence type="predicted"/>
<name>A0ABW0RUP5_9BURK</name>